<evidence type="ECO:0008006" key="19">
    <source>
        <dbReference type="Google" id="ProtNLM"/>
    </source>
</evidence>
<dbReference type="OrthoDB" id="183532at2"/>
<dbReference type="InterPro" id="IPR036942">
    <property type="entry name" value="Beta-barrel_TonB_sf"/>
</dbReference>
<keyword evidence="6 14" id="KW-0732">Signal</keyword>
<name>A0A1W6SN86_9PROT</name>
<evidence type="ECO:0000256" key="7">
    <source>
        <dbReference type="ARBA" id="ARBA00023065"/>
    </source>
</evidence>
<dbReference type="InterPro" id="IPR039426">
    <property type="entry name" value="TonB-dep_rcpt-like"/>
</dbReference>
<keyword evidence="3 12" id="KW-0813">Transport</keyword>
<dbReference type="eggNOG" id="COG4206">
    <property type="taxonomic scope" value="Bacteria"/>
</dbReference>
<dbReference type="EMBL" id="CP021106">
    <property type="protein sequence ID" value="ARO87222.1"/>
    <property type="molecule type" value="Genomic_DNA"/>
</dbReference>
<dbReference type="PANTHER" id="PTHR30069:SF53">
    <property type="entry name" value="COLICIN I RECEPTOR-RELATED"/>
    <property type="match status" value="1"/>
</dbReference>
<dbReference type="Proteomes" id="UP000012179">
    <property type="component" value="Chromosome"/>
</dbReference>
<dbReference type="Pfam" id="PF00593">
    <property type="entry name" value="TonB_dep_Rec_b-barrel"/>
    <property type="match status" value="1"/>
</dbReference>
<keyword evidence="7" id="KW-0406">Ion transport</keyword>
<evidence type="ECO:0000313" key="18">
    <source>
        <dbReference type="Proteomes" id="UP000012179"/>
    </source>
</evidence>
<evidence type="ECO:0000256" key="4">
    <source>
        <dbReference type="ARBA" id="ARBA00022452"/>
    </source>
</evidence>
<keyword evidence="4 12" id="KW-1134">Transmembrane beta strand</keyword>
<dbReference type="SUPFAM" id="SSF56935">
    <property type="entry name" value="Porins"/>
    <property type="match status" value="1"/>
</dbReference>
<evidence type="ECO:0000259" key="16">
    <source>
        <dbReference type="Pfam" id="PF07715"/>
    </source>
</evidence>
<evidence type="ECO:0000256" key="3">
    <source>
        <dbReference type="ARBA" id="ARBA00022448"/>
    </source>
</evidence>
<proteinExistence type="inferred from homology"/>
<evidence type="ECO:0000256" key="9">
    <source>
        <dbReference type="ARBA" id="ARBA00023136"/>
    </source>
</evidence>
<keyword evidence="8 13" id="KW-0798">TonB box</keyword>
<dbReference type="InterPro" id="IPR000531">
    <property type="entry name" value="Beta-barrel_TonB"/>
</dbReference>
<feature type="signal peptide" evidence="14">
    <location>
        <begin position="1"/>
        <end position="21"/>
    </location>
</feature>
<keyword evidence="10" id="KW-0675">Receptor</keyword>
<evidence type="ECO:0000256" key="12">
    <source>
        <dbReference type="PROSITE-ProRule" id="PRU01360"/>
    </source>
</evidence>
<dbReference type="Gene3D" id="2.40.170.20">
    <property type="entry name" value="TonB-dependent receptor, beta-barrel domain"/>
    <property type="match status" value="1"/>
</dbReference>
<evidence type="ECO:0000256" key="14">
    <source>
        <dbReference type="SAM" id="SignalP"/>
    </source>
</evidence>
<dbReference type="AlphaFoldDB" id="A0A1W6SN86"/>
<feature type="chain" id="PRO_5010860608" description="TonB-dependent receptor" evidence="14">
    <location>
        <begin position="22"/>
        <end position="598"/>
    </location>
</feature>
<reference evidence="17 18" key="1">
    <citation type="journal article" date="2015" name="Int. J. Syst. Evol. Microbiol.">
        <title>Nitrosospira lacus sp. nov., a psychrotolerant, ammonia-oxidizing bacterium from sandy lake sediment.</title>
        <authorList>
            <person name="Urakawa H."/>
            <person name="Garcia J.C."/>
            <person name="Nielsen J.L."/>
            <person name="Le V.Q."/>
            <person name="Kozlowski J.A."/>
            <person name="Stein L.Y."/>
            <person name="Lim C.K."/>
            <person name="Pommerening-Roser A."/>
            <person name="Martens-Habbena W."/>
            <person name="Stahl D.A."/>
            <person name="Klotz M.G."/>
        </authorList>
    </citation>
    <scope>NUCLEOTIDE SEQUENCE [LARGE SCALE GENOMIC DNA]</scope>
    <source>
        <strain evidence="17 18">APG3</strain>
    </source>
</reference>
<dbReference type="RefSeq" id="WP_004176350.1">
    <property type="nucleotide sequence ID" value="NZ_CP021106.3"/>
</dbReference>
<sequence length="598" mass="64854">MKSGRLLVLGLILNQAGLALANDVPKTVLPELTIYGGNRIPMTRELTNLRINTVKLKVEDNDWKTVLQEQVQVNESGPGGPVSLFMRGSNSNQALFLIDGVKMYSATAGMANFAAIAPGLLSSVDVIQGGTSAAFGSNAVGGVIRGNIDIPKGVMFSAGGGSRFSERAASSLGIRGDSYYAGVRVVQDIIRQGSATNSSNTFAFNPDNDPRKRVGIVAKAGGWITPDFQVEATALGSEVKTSFDASPTTADMNIQSIAMANVRGIYSLPRDFSVMATYGGSVDRSTVRGAFPAVFNSHSLQASVQLEKKLNIGRIFTGMDHEIQGVDSTTKFTSTSRSNVAAFVGAQLDTGRHVAEGMFRHDENSQFGHYNTYSISLSRKLGDSWRVGALTSSSFKAPTFNDLYFPTLFGFGGNPNLKPERGRMHEAFVSYDGSSGASYRLGYFMNTIKDAIVINSIFSQVENISQARIDGFEVSGTQPIDKNWTIRTNMTFQDPRNQQLNTILPRRSRMFGTVAMRYAMGNFTVEGIARGEGARYDDNENLHKLPAMIIVGFSASYKLQQGPTLRVQIDNFLDKKYQPAVGFNGIPRTVWASISHTF</sequence>
<dbReference type="GO" id="GO:0015889">
    <property type="term" value="P:cobalamin transport"/>
    <property type="evidence" value="ECO:0007669"/>
    <property type="project" value="TreeGrafter"/>
</dbReference>
<dbReference type="GO" id="GO:0009279">
    <property type="term" value="C:cell outer membrane"/>
    <property type="evidence" value="ECO:0007669"/>
    <property type="project" value="UniProtKB-SubCell"/>
</dbReference>
<dbReference type="Gene3D" id="2.170.130.10">
    <property type="entry name" value="TonB-dependent receptor, plug domain"/>
    <property type="match status" value="1"/>
</dbReference>
<evidence type="ECO:0000256" key="13">
    <source>
        <dbReference type="RuleBase" id="RU003357"/>
    </source>
</evidence>
<evidence type="ECO:0000256" key="2">
    <source>
        <dbReference type="ARBA" id="ARBA00009810"/>
    </source>
</evidence>
<evidence type="ECO:0000256" key="8">
    <source>
        <dbReference type="ARBA" id="ARBA00023077"/>
    </source>
</evidence>
<feature type="domain" description="TonB-dependent receptor plug" evidence="16">
    <location>
        <begin position="70"/>
        <end position="143"/>
    </location>
</feature>
<dbReference type="InterPro" id="IPR037066">
    <property type="entry name" value="Plug_dom_sf"/>
</dbReference>
<comment type="subcellular location">
    <subcellularLocation>
        <location evidence="1 12">Cell outer membrane</location>
        <topology evidence="1 12">Multi-pass membrane protein</topology>
    </subcellularLocation>
</comment>
<evidence type="ECO:0000256" key="5">
    <source>
        <dbReference type="ARBA" id="ARBA00022692"/>
    </source>
</evidence>
<dbReference type="PROSITE" id="PS52016">
    <property type="entry name" value="TONB_DEPENDENT_REC_3"/>
    <property type="match status" value="1"/>
</dbReference>
<keyword evidence="5 12" id="KW-0812">Transmembrane</keyword>
<dbReference type="Pfam" id="PF07715">
    <property type="entry name" value="Plug"/>
    <property type="match status" value="1"/>
</dbReference>
<dbReference type="KEGG" id="nlc:EBAPG3_005250"/>
<keyword evidence="18" id="KW-1185">Reference proteome</keyword>
<keyword evidence="9 12" id="KW-0472">Membrane</keyword>
<evidence type="ECO:0000256" key="11">
    <source>
        <dbReference type="ARBA" id="ARBA00023237"/>
    </source>
</evidence>
<dbReference type="PANTHER" id="PTHR30069">
    <property type="entry name" value="TONB-DEPENDENT OUTER MEMBRANE RECEPTOR"/>
    <property type="match status" value="1"/>
</dbReference>
<evidence type="ECO:0000256" key="6">
    <source>
        <dbReference type="ARBA" id="ARBA00022729"/>
    </source>
</evidence>
<gene>
    <name evidence="17" type="ORF">EBAPG3_005250</name>
</gene>
<keyword evidence="11 12" id="KW-0998">Cell outer membrane</keyword>
<dbReference type="GO" id="GO:0006811">
    <property type="term" value="P:monoatomic ion transport"/>
    <property type="evidence" value="ECO:0007669"/>
    <property type="project" value="UniProtKB-KW"/>
</dbReference>
<evidence type="ECO:0000313" key="17">
    <source>
        <dbReference type="EMBL" id="ARO87222.1"/>
    </source>
</evidence>
<evidence type="ECO:0000256" key="1">
    <source>
        <dbReference type="ARBA" id="ARBA00004571"/>
    </source>
</evidence>
<dbReference type="InterPro" id="IPR012910">
    <property type="entry name" value="Plug_dom"/>
</dbReference>
<protein>
    <recommendedName>
        <fullName evidence="19">TonB-dependent receptor</fullName>
    </recommendedName>
</protein>
<organism evidence="17 18">
    <name type="scientific">Nitrosospira lacus</name>
    <dbReference type="NCBI Taxonomy" id="1288494"/>
    <lineage>
        <taxon>Bacteria</taxon>
        <taxon>Pseudomonadati</taxon>
        <taxon>Pseudomonadota</taxon>
        <taxon>Betaproteobacteria</taxon>
        <taxon>Nitrosomonadales</taxon>
        <taxon>Nitrosomonadaceae</taxon>
        <taxon>Nitrosospira</taxon>
    </lineage>
</organism>
<accession>A0A1W6SN86</accession>
<evidence type="ECO:0000259" key="15">
    <source>
        <dbReference type="Pfam" id="PF00593"/>
    </source>
</evidence>
<evidence type="ECO:0000256" key="10">
    <source>
        <dbReference type="ARBA" id="ARBA00023170"/>
    </source>
</evidence>
<feature type="domain" description="TonB-dependent receptor-like beta-barrel" evidence="15">
    <location>
        <begin position="263"/>
        <end position="571"/>
    </location>
</feature>
<comment type="similarity">
    <text evidence="2 12 13">Belongs to the TonB-dependent receptor family.</text>
</comment>